<reference evidence="1 2" key="1">
    <citation type="submission" date="2017-12" db="EMBL/GenBank/DDBJ databases">
        <authorList>
            <person name="Pombert J.-F."/>
            <person name="Haag K.L."/>
            <person name="Ebert D."/>
        </authorList>
    </citation>
    <scope>NUCLEOTIDE SEQUENCE [LARGE SCALE GENOMIC DNA]</scope>
    <source>
        <strain evidence="1">FI-OER-3-3</strain>
    </source>
</reference>
<protein>
    <submittedName>
        <fullName evidence="1">Uncharacterized protein</fullName>
    </submittedName>
</protein>
<sequence>MHISFDNLSSEKKYFDKLLEKNNSVRIRIPRNIINDVNHNFNASGTFENIHYNSFPISERSEYNAILSFLYKITDSDVRYILHRYSDFLLLVFTPILQSHSTNEKYISSMP</sequence>
<feature type="non-terminal residue" evidence="1">
    <location>
        <position position="111"/>
    </location>
</feature>
<dbReference type="AlphaFoldDB" id="A0A4Q9KWE0"/>
<dbReference type="EMBL" id="PITJ01001423">
    <property type="protein sequence ID" value="TBT99203.1"/>
    <property type="molecule type" value="Genomic_DNA"/>
</dbReference>
<name>A0A4Q9KWE0_9MICR</name>
<dbReference type="VEuPathDB" id="MicrosporidiaDB:CWI37_1423p0010"/>
<gene>
    <name evidence="1" type="ORF">CWI37_1423p0010</name>
</gene>
<evidence type="ECO:0000313" key="1">
    <source>
        <dbReference type="EMBL" id="TBT99203.1"/>
    </source>
</evidence>
<organism evidence="1 2">
    <name type="scientific">Hamiltosporidium tvaerminnensis</name>
    <dbReference type="NCBI Taxonomy" id="1176355"/>
    <lineage>
        <taxon>Eukaryota</taxon>
        <taxon>Fungi</taxon>
        <taxon>Fungi incertae sedis</taxon>
        <taxon>Microsporidia</taxon>
        <taxon>Dubosqiidae</taxon>
        <taxon>Hamiltosporidium</taxon>
    </lineage>
</organism>
<dbReference type="Proteomes" id="UP000292362">
    <property type="component" value="Unassembled WGS sequence"/>
</dbReference>
<evidence type="ECO:0000313" key="2">
    <source>
        <dbReference type="Proteomes" id="UP000292362"/>
    </source>
</evidence>
<comment type="caution">
    <text evidence="1">The sequence shown here is derived from an EMBL/GenBank/DDBJ whole genome shotgun (WGS) entry which is preliminary data.</text>
</comment>
<proteinExistence type="predicted"/>
<accession>A0A4Q9KWE0</accession>